<feature type="compositionally biased region" description="Polar residues" evidence="1">
    <location>
        <begin position="648"/>
        <end position="658"/>
    </location>
</feature>
<feature type="compositionally biased region" description="Low complexity" evidence="1">
    <location>
        <begin position="43"/>
        <end position="53"/>
    </location>
</feature>
<comment type="caution">
    <text evidence="2">The sequence shown here is derived from an EMBL/GenBank/DDBJ whole genome shotgun (WGS) entry which is preliminary data.</text>
</comment>
<feature type="compositionally biased region" description="Polar residues" evidence="1">
    <location>
        <begin position="67"/>
        <end position="81"/>
    </location>
</feature>
<accession>A0A8S9X941</accession>
<feature type="region of interest" description="Disordered" evidence="1">
    <location>
        <begin position="1553"/>
        <end position="1642"/>
    </location>
</feature>
<feature type="compositionally biased region" description="Polar residues" evidence="1">
    <location>
        <begin position="588"/>
        <end position="601"/>
    </location>
</feature>
<feature type="region of interest" description="Disordered" evidence="1">
    <location>
        <begin position="273"/>
        <end position="293"/>
    </location>
</feature>
<feature type="compositionally biased region" description="Polar residues" evidence="1">
    <location>
        <begin position="825"/>
        <end position="834"/>
    </location>
</feature>
<feature type="region of interest" description="Disordered" evidence="1">
    <location>
        <begin position="745"/>
        <end position="778"/>
    </location>
</feature>
<evidence type="ECO:0000256" key="1">
    <source>
        <dbReference type="SAM" id="MobiDB-lite"/>
    </source>
</evidence>
<reference evidence="2" key="1">
    <citation type="journal article" date="2021" name="Mol. Ecol. Resour.">
        <title>Apolygus lucorum genome provides insights into omnivorousness and mesophyll feeding.</title>
        <authorList>
            <person name="Liu Y."/>
            <person name="Liu H."/>
            <person name="Wang H."/>
            <person name="Huang T."/>
            <person name="Liu B."/>
            <person name="Yang B."/>
            <person name="Yin L."/>
            <person name="Li B."/>
            <person name="Zhang Y."/>
            <person name="Zhang S."/>
            <person name="Jiang F."/>
            <person name="Zhang X."/>
            <person name="Ren Y."/>
            <person name="Wang B."/>
            <person name="Wang S."/>
            <person name="Lu Y."/>
            <person name="Wu K."/>
            <person name="Fan W."/>
            <person name="Wang G."/>
        </authorList>
    </citation>
    <scope>NUCLEOTIDE SEQUENCE</scope>
    <source>
        <strain evidence="2">12Hb</strain>
    </source>
</reference>
<feature type="compositionally biased region" description="Polar residues" evidence="1">
    <location>
        <begin position="327"/>
        <end position="342"/>
    </location>
</feature>
<feature type="compositionally biased region" description="Basic and acidic residues" evidence="1">
    <location>
        <begin position="631"/>
        <end position="640"/>
    </location>
</feature>
<feature type="region of interest" description="Disordered" evidence="1">
    <location>
        <begin position="34"/>
        <end position="89"/>
    </location>
</feature>
<name>A0A8S9X941_APOLU</name>
<feature type="compositionally biased region" description="Basic residues" evidence="1">
    <location>
        <begin position="1369"/>
        <end position="1378"/>
    </location>
</feature>
<feature type="compositionally biased region" description="Basic and acidic residues" evidence="1">
    <location>
        <begin position="1568"/>
        <end position="1590"/>
    </location>
</feature>
<feature type="region of interest" description="Disordered" evidence="1">
    <location>
        <begin position="818"/>
        <end position="854"/>
    </location>
</feature>
<feature type="region of interest" description="Disordered" evidence="1">
    <location>
        <begin position="583"/>
        <end position="606"/>
    </location>
</feature>
<feature type="region of interest" description="Disordered" evidence="1">
    <location>
        <begin position="176"/>
        <end position="195"/>
    </location>
</feature>
<feature type="compositionally biased region" description="Basic and acidic residues" evidence="1">
    <location>
        <begin position="747"/>
        <end position="760"/>
    </location>
</feature>
<keyword evidence="3" id="KW-1185">Reference proteome</keyword>
<feature type="region of interest" description="Disordered" evidence="1">
    <location>
        <begin position="469"/>
        <end position="489"/>
    </location>
</feature>
<feature type="region of interest" description="Disordered" evidence="1">
    <location>
        <begin position="1066"/>
        <end position="1094"/>
    </location>
</feature>
<dbReference type="OrthoDB" id="7743577at2759"/>
<proteinExistence type="predicted"/>
<feature type="compositionally biased region" description="Low complexity" evidence="1">
    <location>
        <begin position="181"/>
        <end position="191"/>
    </location>
</feature>
<gene>
    <name evidence="2" type="ORF">GE061_019021</name>
</gene>
<evidence type="ECO:0000313" key="2">
    <source>
        <dbReference type="EMBL" id="KAF6204858.1"/>
    </source>
</evidence>
<feature type="region of interest" description="Disordered" evidence="1">
    <location>
        <begin position="315"/>
        <end position="349"/>
    </location>
</feature>
<sequence>MLFRLYSHVFFDGKKERMRGLDLPHRRYSMPETIMRKFRLGQSSSSSDSSRSSTRQRRHVPRRKQNSKQNKINRSSQTSPNCHEKCPSESKLLLDSSPSLLIRRASSVPDLSSSEEGRSSKFSRPLSASDRFCGTPSPSQVSCYGGPGHTCALCSNSWSLTSSDYTLTQTVSDRTTSTQDSTLSVQSTTPSTPTPVPFTAEQALMIENSIFQPMGNFVTVHTESILIRPINVIDSSDNWHYGFSPDDIESQLAMAPQSVGTITEDDIEAITSGRKNRSTSIGEWPVPSEHFPQPLEFVDSETNAVEERLKCIGVQASNTPPEPMTMNAGSQTQNGENKSLSPHAQREPEISVRVPLRGLSDAALFKSKDDDRRIGSEFIDFERGRLDNRFQHRDQKTQFNSLLRSSKSFPPSFHDKGAYPSSVDAEVAVTGGNYKDVEEAEAVISRYSAVPRSNSMLVNTSSIDYTSDSDLSLTDSLEDGDEHRDNHFPQTRHDTRLVRGEVALEESKNKKRFPKGGDAYAYFLSMTGEQDMIRGCPVPDWLRARLKRREEEIKKLFEVKLNKHQTHQTFIYRRRRRMVRHVEHHHGTNSSQNSRSKQTKSIRWDDERQEMPHTIVGMMQELPQRSLQVTPKKEPGKDDVTDQDQPSERSSSQQAFQNLDNNNKYVQISEVIKIELSNQLTTVITKEKQINFNHDAFADGKCIQTSEVINNEDAHNSQKIIMRTNVGNFDIAQNNMIDLQQSVKQPVVEEPKSSDERAETDTGTQTAPHHTCGNRSLLARPADGPYSFKQLIPLFQSKADDQTVADVLLSAMNEDKETLPGKVSVRQQTSNSKTSSEDEVDRVESSCNTDQPYLSESIQTSESFLESQLEPVEIPRTTVDKSEQCDEASIDHVPTEILQTENKECNTEVFSVSATVQTKETFHDDEKSFVESEKDEVTVISQLCKDKGTDVFSEEVEAKWADKSCNTANPLTTSSVQTDNLNTVNEVKPLVVSQAKSVGKKKDVQFVGSGVQQTSKQNKKGVGISRQKRDTPTPYCTRLNPDESLQVLELNVPPCTCHMCTFHKRSQAATDKKDSSGVRGKIGPRRTLETEKDSKKIHKFPTGRRSIGKFQRKFEVIPEEKGSMESIADDTVESKSVGPAEWSKTLVTTGTMTRDQGRHVSIQEPPLPEEKVDDSSQTCAFQEEGVLHQKVVQVNTKKSNLVIGRFRAIPDDLEDEGSSSDLGNLPDGLEVVRQYKGRAALAAGNVTGQEELLTLSKGWINFYLLKDNQDLEDTNNEGFQIEGTNIDESVQEYTLEIQATPEQVFTPEPSTRHGRGPSILPNLPQRELKRSRQPRAHQSSRPGGGQVSLPDIHSSSSSSTPENQDGHHPHSTRKHHRHALPDVNDASRGSRNEIKSRRERRNQVTAIAKTEPIFKLPAEMDHNLETSHSTKAVEVARSEHSVSSITSSTVILSESPSPQQMHFSDRKVQKRSAMYSETNGVGSSWTVTVAGSSGMASHTPPDVEMRLTFAKPNGRPGDSQERSLMQYNGVSQQTHHISRSKRQGKMIEEYKHSLRNERHSLQYVPELRSTKKERGRQEGSQKDHQDDEQSGRMSPRSKCSEAFSEEGELQVTGLAITPELKPRVPTQSERDLVRRQRYKFTR</sequence>
<evidence type="ECO:0000313" key="3">
    <source>
        <dbReference type="Proteomes" id="UP000466442"/>
    </source>
</evidence>
<feature type="compositionally biased region" description="Basic residues" evidence="1">
    <location>
        <begin position="54"/>
        <end position="66"/>
    </location>
</feature>
<dbReference type="EMBL" id="WIXP02000009">
    <property type="protein sequence ID" value="KAF6204858.1"/>
    <property type="molecule type" value="Genomic_DNA"/>
</dbReference>
<feature type="region of interest" description="Disordered" evidence="1">
    <location>
        <begin position="1302"/>
        <end position="1406"/>
    </location>
</feature>
<protein>
    <submittedName>
        <fullName evidence="2">Uncharacterized protein</fullName>
    </submittedName>
</protein>
<feature type="region of interest" description="Disordered" evidence="1">
    <location>
        <begin position="619"/>
        <end position="658"/>
    </location>
</feature>
<dbReference type="Proteomes" id="UP000466442">
    <property type="component" value="Linkage Group LG9"/>
</dbReference>
<organism evidence="2 3">
    <name type="scientific">Apolygus lucorum</name>
    <name type="common">Small green plant bug</name>
    <name type="synonym">Lygocoris lucorum</name>
    <dbReference type="NCBI Taxonomy" id="248454"/>
    <lineage>
        <taxon>Eukaryota</taxon>
        <taxon>Metazoa</taxon>
        <taxon>Ecdysozoa</taxon>
        <taxon>Arthropoda</taxon>
        <taxon>Hexapoda</taxon>
        <taxon>Insecta</taxon>
        <taxon>Pterygota</taxon>
        <taxon>Neoptera</taxon>
        <taxon>Paraneoptera</taxon>
        <taxon>Hemiptera</taxon>
        <taxon>Heteroptera</taxon>
        <taxon>Panheteroptera</taxon>
        <taxon>Cimicomorpha</taxon>
        <taxon>Miridae</taxon>
        <taxon>Mirini</taxon>
        <taxon>Apolygus</taxon>
    </lineage>
</organism>
<feature type="region of interest" description="Disordered" evidence="1">
    <location>
        <begin position="106"/>
        <end position="130"/>
    </location>
</feature>